<evidence type="ECO:0000256" key="2">
    <source>
        <dbReference type="SAM" id="Coils"/>
    </source>
</evidence>
<dbReference type="InterPro" id="IPR000571">
    <property type="entry name" value="Znf_CCCH"/>
</dbReference>
<dbReference type="PANTHER" id="PTHR37543">
    <property type="entry name" value="CCCH ZINC FINGER DNA BINDING PROTEIN (AFU_ORTHOLOGUE AFUA_5G12760)"/>
    <property type="match status" value="1"/>
</dbReference>
<feature type="region of interest" description="Disordered" evidence="3">
    <location>
        <begin position="290"/>
        <end position="322"/>
    </location>
</feature>
<keyword evidence="6" id="KW-1185">Reference proteome</keyword>
<dbReference type="EMBL" id="JAPQKN010000004">
    <property type="protein sequence ID" value="KAJ5160016.1"/>
    <property type="molecule type" value="Genomic_DNA"/>
</dbReference>
<feature type="domain" description="C3H1-type" evidence="4">
    <location>
        <begin position="342"/>
        <end position="370"/>
    </location>
</feature>
<dbReference type="PROSITE" id="PS50103">
    <property type="entry name" value="ZF_C3H1"/>
    <property type="match status" value="1"/>
</dbReference>
<evidence type="ECO:0000256" key="1">
    <source>
        <dbReference type="PROSITE-ProRule" id="PRU00723"/>
    </source>
</evidence>
<sequence>MVNLNEFTQRHEAVKAVEYGKDKLIEDLIAEVKQLQAALDLEKEGMEDQRTLAKAIKFDLKKYKSDMEDMQRKQSKLSFVSVLIDGDCMNFHDDFVQDGQRGGRSAARLLTEKVQRYIQDFNPEAGPNVQYRIRVYANVRGLAKTYRDTNTITEDGTLDSFIQGFNMEGVFCDFVDAGNGKECSDVKINALLESEIVDVHCLHVVFCASADNGYARVLGRHRGSEKVSLVEGPPFAREIRELASEFETTSFPEVFRPQKLSRRVSFGSAPLTPTGTPVTNYASIVRIPPRPQEEASSSTPISALPTGPSAKGKTKLGVHRNASGQRVDSHIYFSSRANLDALKQQKLCNQYHILGSCSYGKGCTHKHEHRLGKEDVADLMYIARLSWTSVSAEGLCWAFIWL</sequence>
<proteinExistence type="predicted"/>
<dbReference type="Pfam" id="PF25540">
    <property type="entry name" value="DUF7923"/>
    <property type="match status" value="1"/>
</dbReference>
<dbReference type="RefSeq" id="XP_056541574.1">
    <property type="nucleotide sequence ID" value="XM_056689145.1"/>
</dbReference>
<keyword evidence="1" id="KW-0862">Zinc</keyword>
<feature type="zinc finger region" description="C3H1-type" evidence="1">
    <location>
        <begin position="342"/>
        <end position="370"/>
    </location>
</feature>
<reference evidence="5" key="2">
    <citation type="journal article" date="2023" name="IMA Fungus">
        <title>Comparative genomic study of the Penicillium genus elucidates a diverse pangenome and 15 lateral gene transfer events.</title>
        <authorList>
            <person name="Petersen C."/>
            <person name="Sorensen T."/>
            <person name="Nielsen M.R."/>
            <person name="Sondergaard T.E."/>
            <person name="Sorensen J.L."/>
            <person name="Fitzpatrick D.A."/>
            <person name="Frisvad J.C."/>
            <person name="Nielsen K.L."/>
        </authorList>
    </citation>
    <scope>NUCLEOTIDE SEQUENCE</scope>
    <source>
        <strain evidence="5">IBT 26290</strain>
    </source>
</reference>
<evidence type="ECO:0000313" key="6">
    <source>
        <dbReference type="Proteomes" id="UP001149163"/>
    </source>
</evidence>
<reference evidence="5" key="1">
    <citation type="submission" date="2022-11" db="EMBL/GenBank/DDBJ databases">
        <authorList>
            <person name="Petersen C."/>
        </authorList>
    </citation>
    <scope>NUCLEOTIDE SEQUENCE</scope>
    <source>
        <strain evidence="5">IBT 26290</strain>
    </source>
</reference>
<accession>A0A9W9HYA5</accession>
<keyword evidence="2" id="KW-0175">Coiled coil</keyword>
<evidence type="ECO:0000256" key="3">
    <source>
        <dbReference type="SAM" id="MobiDB-lite"/>
    </source>
</evidence>
<evidence type="ECO:0000313" key="5">
    <source>
        <dbReference type="EMBL" id="KAJ5160016.1"/>
    </source>
</evidence>
<dbReference type="GeneID" id="81428321"/>
<comment type="caution">
    <text evidence="5">The sequence shown here is derived from an EMBL/GenBank/DDBJ whole genome shotgun (WGS) entry which is preliminary data.</text>
</comment>
<protein>
    <recommendedName>
        <fullName evidence="4">C3H1-type domain-containing protein</fullName>
    </recommendedName>
</protein>
<dbReference type="InterPro" id="IPR057683">
    <property type="entry name" value="DUF7923"/>
</dbReference>
<keyword evidence="1" id="KW-0479">Metal-binding</keyword>
<dbReference type="Proteomes" id="UP001149163">
    <property type="component" value="Unassembled WGS sequence"/>
</dbReference>
<organism evidence="5 6">
    <name type="scientific">Penicillium canariense</name>
    <dbReference type="NCBI Taxonomy" id="189055"/>
    <lineage>
        <taxon>Eukaryota</taxon>
        <taxon>Fungi</taxon>
        <taxon>Dikarya</taxon>
        <taxon>Ascomycota</taxon>
        <taxon>Pezizomycotina</taxon>
        <taxon>Eurotiomycetes</taxon>
        <taxon>Eurotiomycetidae</taxon>
        <taxon>Eurotiales</taxon>
        <taxon>Aspergillaceae</taxon>
        <taxon>Penicillium</taxon>
    </lineage>
</organism>
<dbReference type="AlphaFoldDB" id="A0A9W9HYA5"/>
<gene>
    <name evidence="5" type="ORF">N7482_007020</name>
</gene>
<evidence type="ECO:0000259" key="4">
    <source>
        <dbReference type="PROSITE" id="PS50103"/>
    </source>
</evidence>
<keyword evidence="1" id="KW-0863">Zinc-finger</keyword>
<feature type="coiled-coil region" evidence="2">
    <location>
        <begin position="25"/>
        <end position="73"/>
    </location>
</feature>
<name>A0A9W9HYA5_9EURO</name>
<dbReference type="GO" id="GO:0008270">
    <property type="term" value="F:zinc ion binding"/>
    <property type="evidence" value="ECO:0007669"/>
    <property type="project" value="UniProtKB-KW"/>
</dbReference>
<dbReference type="OrthoDB" id="2270193at2759"/>
<dbReference type="PANTHER" id="PTHR37543:SF1">
    <property type="entry name" value="CCCH ZINC FINGER DNA BINDING PROTEIN (AFU_ORTHOLOGUE AFUA_5G12760)"/>
    <property type="match status" value="1"/>
</dbReference>